<dbReference type="GO" id="GO:0016491">
    <property type="term" value="F:oxidoreductase activity"/>
    <property type="evidence" value="ECO:0007669"/>
    <property type="project" value="InterPro"/>
</dbReference>
<dbReference type="EMBL" id="SRKZ01000008">
    <property type="protein sequence ID" value="TGD77639.1"/>
    <property type="molecule type" value="Genomic_DNA"/>
</dbReference>
<dbReference type="AlphaFoldDB" id="A0A4Z0MDU4"/>
<dbReference type="GO" id="GO:0020037">
    <property type="term" value="F:heme binding"/>
    <property type="evidence" value="ECO:0007669"/>
    <property type="project" value="InterPro"/>
</dbReference>
<proteinExistence type="predicted"/>
<dbReference type="SUPFAM" id="SSF46626">
    <property type="entry name" value="Cytochrome c"/>
    <property type="match status" value="1"/>
</dbReference>
<gene>
    <name evidence="2" type="ORF">EU557_22965</name>
</gene>
<reference evidence="2 3" key="1">
    <citation type="submission" date="2019-04" db="EMBL/GenBank/DDBJ databases">
        <authorList>
            <person name="Feng G."/>
            <person name="Zhang J."/>
            <person name="Zhu H."/>
        </authorList>
    </citation>
    <scope>NUCLEOTIDE SEQUENCE [LARGE SCALE GENOMIC DNA]</scope>
    <source>
        <strain evidence="2 3">JCM 19491</strain>
    </source>
</reference>
<name>A0A4Z0MDU4_9BACT</name>
<sequence length="77" mass="8210">MGPREVSCATCHHLSAGYADGLDLSISVNSRGRASTRRFLAPNAIPFTQRTCTTVLNAAYNGMTSDANYTPSPAPMF</sequence>
<evidence type="ECO:0000313" key="2">
    <source>
        <dbReference type="EMBL" id="TGD77639.1"/>
    </source>
</evidence>
<feature type="domain" description="Di-haem cytochrome c peroxidase" evidence="1">
    <location>
        <begin position="4"/>
        <end position="66"/>
    </location>
</feature>
<evidence type="ECO:0000313" key="3">
    <source>
        <dbReference type="Proteomes" id="UP000298284"/>
    </source>
</evidence>
<dbReference type="Pfam" id="PF03150">
    <property type="entry name" value="CCP_MauG"/>
    <property type="match status" value="1"/>
</dbReference>
<protein>
    <recommendedName>
        <fullName evidence="1">Di-haem cytochrome c peroxidase domain-containing protein</fullName>
    </recommendedName>
</protein>
<dbReference type="RefSeq" id="WP_135532825.1">
    <property type="nucleotide sequence ID" value="NZ_SRKZ01000008.1"/>
</dbReference>
<dbReference type="GO" id="GO:0009055">
    <property type="term" value="F:electron transfer activity"/>
    <property type="evidence" value="ECO:0007669"/>
    <property type="project" value="InterPro"/>
</dbReference>
<accession>A0A4Z0MDU4</accession>
<comment type="caution">
    <text evidence="2">The sequence shown here is derived from an EMBL/GenBank/DDBJ whole genome shotgun (WGS) entry which is preliminary data.</text>
</comment>
<keyword evidence="3" id="KW-1185">Reference proteome</keyword>
<dbReference type="Gene3D" id="1.10.760.10">
    <property type="entry name" value="Cytochrome c-like domain"/>
    <property type="match status" value="1"/>
</dbReference>
<evidence type="ECO:0000259" key="1">
    <source>
        <dbReference type="Pfam" id="PF03150"/>
    </source>
</evidence>
<dbReference type="InterPro" id="IPR036909">
    <property type="entry name" value="Cyt_c-like_dom_sf"/>
</dbReference>
<dbReference type="InterPro" id="IPR004852">
    <property type="entry name" value="Di-haem_cyt_c_peroxidsae"/>
</dbReference>
<dbReference type="Proteomes" id="UP000298284">
    <property type="component" value="Unassembled WGS sequence"/>
</dbReference>
<organism evidence="2 3">
    <name type="scientific">Hymenobacter wooponensis</name>
    <dbReference type="NCBI Taxonomy" id="1525360"/>
    <lineage>
        <taxon>Bacteria</taxon>
        <taxon>Pseudomonadati</taxon>
        <taxon>Bacteroidota</taxon>
        <taxon>Cytophagia</taxon>
        <taxon>Cytophagales</taxon>
        <taxon>Hymenobacteraceae</taxon>
        <taxon>Hymenobacter</taxon>
    </lineage>
</organism>
<dbReference type="OrthoDB" id="9805202at2"/>